<evidence type="ECO:0000313" key="3">
    <source>
        <dbReference type="Proteomes" id="UP000204221"/>
    </source>
</evidence>
<dbReference type="Proteomes" id="UP000204221">
    <property type="component" value="Chromosome"/>
</dbReference>
<evidence type="ECO:0000256" key="1">
    <source>
        <dbReference type="SAM" id="MobiDB-lite"/>
    </source>
</evidence>
<accession>A0A221W6H6</accession>
<feature type="compositionally biased region" description="Basic and acidic residues" evidence="1">
    <location>
        <begin position="91"/>
        <end position="100"/>
    </location>
</feature>
<feature type="compositionally biased region" description="Low complexity" evidence="1">
    <location>
        <begin position="108"/>
        <end position="121"/>
    </location>
</feature>
<gene>
    <name evidence="2" type="ORF">AHOG_18545</name>
</gene>
<name>A0A221W6H6_9PSEU</name>
<evidence type="ECO:0000313" key="2">
    <source>
        <dbReference type="EMBL" id="ASO21334.1"/>
    </source>
</evidence>
<keyword evidence="3" id="KW-1185">Reference proteome</keyword>
<sequence length="262" mass="27908">MLVFRRRAVRNTPTTAGGEGLPACCPPRGEPPRMWGSPGVTEFLGARRRCTPTDGVRRTRSVLRRARQPGAPPLSWGDGAAFASRCPTEVRPPHRCEESRRRRRTRPPRSSASSLAEEASAMFGPPCTTGRRPGDASAGAGRTSGSDPVIGARGRRGGTRPPGTAPPACPPARGAFRRPSRPRCGVAARHGVRPIGVASRTTLLRRRRGRQDRAGIAAAARQVPEYGGRTGRPVCGGAAGPGRRTRGRRRGPEVSTTNGDRR</sequence>
<feature type="region of interest" description="Disordered" evidence="1">
    <location>
        <begin position="205"/>
        <end position="262"/>
    </location>
</feature>
<dbReference type="AlphaFoldDB" id="A0A221W6H6"/>
<dbReference type="KEGG" id="ahg:AHOG_18545"/>
<reference evidence="2 3" key="1">
    <citation type="submission" date="2017-07" db="EMBL/GenBank/DDBJ databases">
        <title>Complete genome sequence of Actinoalloteichus hoggarensis DSM 45943, type strain of Actinoalloteichus hoggarensis.</title>
        <authorList>
            <person name="Ruckert C."/>
            <person name="Nouioui I."/>
            <person name="Willmese J."/>
            <person name="van Wezel G."/>
            <person name="Klenk H.-P."/>
            <person name="Kalinowski J."/>
            <person name="Zotchev S.B."/>
        </authorList>
    </citation>
    <scope>NUCLEOTIDE SEQUENCE [LARGE SCALE GENOMIC DNA]</scope>
    <source>
        <strain evidence="2 3">DSM 45943</strain>
    </source>
</reference>
<protein>
    <submittedName>
        <fullName evidence="2">Uncharacterized protein</fullName>
    </submittedName>
</protein>
<organism evidence="2 3">
    <name type="scientific">Actinoalloteichus hoggarensis</name>
    <dbReference type="NCBI Taxonomy" id="1470176"/>
    <lineage>
        <taxon>Bacteria</taxon>
        <taxon>Bacillati</taxon>
        <taxon>Actinomycetota</taxon>
        <taxon>Actinomycetes</taxon>
        <taxon>Pseudonocardiales</taxon>
        <taxon>Pseudonocardiaceae</taxon>
        <taxon>Actinoalloteichus</taxon>
    </lineage>
</organism>
<proteinExistence type="predicted"/>
<feature type="region of interest" description="Disordered" evidence="1">
    <location>
        <begin position="66"/>
        <end position="181"/>
    </location>
</feature>
<dbReference type="EMBL" id="CP022521">
    <property type="protein sequence ID" value="ASO21334.1"/>
    <property type="molecule type" value="Genomic_DNA"/>
</dbReference>